<organism evidence="4 5">
    <name type="scientific">Tanacetum coccineum</name>
    <dbReference type="NCBI Taxonomy" id="301880"/>
    <lineage>
        <taxon>Eukaryota</taxon>
        <taxon>Viridiplantae</taxon>
        <taxon>Streptophyta</taxon>
        <taxon>Embryophyta</taxon>
        <taxon>Tracheophyta</taxon>
        <taxon>Spermatophyta</taxon>
        <taxon>Magnoliopsida</taxon>
        <taxon>eudicotyledons</taxon>
        <taxon>Gunneridae</taxon>
        <taxon>Pentapetalae</taxon>
        <taxon>asterids</taxon>
        <taxon>campanulids</taxon>
        <taxon>Asterales</taxon>
        <taxon>Asteraceae</taxon>
        <taxon>Asteroideae</taxon>
        <taxon>Anthemideae</taxon>
        <taxon>Anthemidinae</taxon>
        <taxon>Tanacetum</taxon>
    </lineage>
</organism>
<proteinExistence type="predicted"/>
<keyword evidence="1" id="KW-0479">Metal-binding</keyword>
<dbReference type="InterPro" id="IPR001878">
    <property type="entry name" value="Znf_CCHC"/>
</dbReference>
<dbReference type="InterPro" id="IPR032567">
    <property type="entry name" value="RTL1-rel"/>
</dbReference>
<keyword evidence="4" id="KW-0808">Transferase</keyword>
<name>A0ABQ4WLB3_9ASTR</name>
<dbReference type="Proteomes" id="UP001151760">
    <property type="component" value="Unassembled WGS sequence"/>
</dbReference>
<dbReference type="SMART" id="SM00343">
    <property type="entry name" value="ZnF_C2HC"/>
    <property type="match status" value="2"/>
</dbReference>
<evidence type="ECO:0000256" key="1">
    <source>
        <dbReference type="PROSITE-ProRule" id="PRU00047"/>
    </source>
</evidence>
<reference evidence="4" key="1">
    <citation type="journal article" date="2022" name="Int. J. Mol. Sci.">
        <title>Draft Genome of Tanacetum Coccineum: Genomic Comparison of Closely Related Tanacetum-Family Plants.</title>
        <authorList>
            <person name="Yamashiro T."/>
            <person name="Shiraishi A."/>
            <person name="Nakayama K."/>
            <person name="Satake H."/>
        </authorList>
    </citation>
    <scope>NUCLEOTIDE SEQUENCE</scope>
</reference>
<evidence type="ECO:0000313" key="4">
    <source>
        <dbReference type="EMBL" id="GJS53702.1"/>
    </source>
</evidence>
<dbReference type="PROSITE" id="PS50158">
    <property type="entry name" value="ZF_CCHC"/>
    <property type="match status" value="1"/>
</dbReference>
<keyword evidence="5" id="KW-1185">Reference proteome</keyword>
<keyword evidence="1" id="KW-0862">Zinc</keyword>
<dbReference type="GO" id="GO:0003964">
    <property type="term" value="F:RNA-directed DNA polymerase activity"/>
    <property type="evidence" value="ECO:0007669"/>
    <property type="project" value="UniProtKB-KW"/>
</dbReference>
<dbReference type="Pfam" id="PF08284">
    <property type="entry name" value="RVP_2"/>
    <property type="match status" value="1"/>
</dbReference>
<evidence type="ECO:0000259" key="3">
    <source>
        <dbReference type="PROSITE" id="PS50158"/>
    </source>
</evidence>
<dbReference type="Gene3D" id="4.10.60.10">
    <property type="entry name" value="Zinc finger, CCHC-type"/>
    <property type="match status" value="1"/>
</dbReference>
<feature type="compositionally biased region" description="Basic and acidic residues" evidence="2">
    <location>
        <begin position="84"/>
        <end position="93"/>
    </location>
</feature>
<keyword evidence="4" id="KW-0695">RNA-directed DNA polymerase</keyword>
<dbReference type="InterPro" id="IPR036875">
    <property type="entry name" value="Znf_CCHC_sf"/>
</dbReference>
<sequence length="270" mass="30463">MKMMTEVYCPRNEIQNMENELWNLIVRDEELKIERYIWGLPDNIQGNVTSAEPTRLQYAIRLANRLMEQKVRASAARQAKNKRRWDSNQRDNHVQQPPSKRQNVVRAYTAGLGEKKVYAGNLPMCNKCKLYHTGPCTVKCGNCKRVGHMTKACRTPAAATNQRSPVANQKAIVTCYECRKQGHYMSECSKLKNQNRKNQAGNGEAQGRVYALGGGEANQDLDVVTGTFLLNNRYASILFDTSADRSFVSTTFSSLIDIIPSALDTKYDGE</sequence>
<gene>
    <name evidence="4" type="ORF">Tco_0627064</name>
</gene>
<evidence type="ECO:0000256" key="2">
    <source>
        <dbReference type="SAM" id="MobiDB-lite"/>
    </source>
</evidence>
<dbReference type="SUPFAM" id="SSF57756">
    <property type="entry name" value="Retrovirus zinc finger-like domains"/>
    <property type="match status" value="1"/>
</dbReference>
<reference evidence="4" key="2">
    <citation type="submission" date="2022-01" db="EMBL/GenBank/DDBJ databases">
        <authorList>
            <person name="Yamashiro T."/>
            <person name="Shiraishi A."/>
            <person name="Satake H."/>
            <person name="Nakayama K."/>
        </authorList>
    </citation>
    <scope>NUCLEOTIDE SEQUENCE</scope>
</reference>
<dbReference type="PANTHER" id="PTHR15503:SF45">
    <property type="entry name" value="RNA-DIRECTED DNA POLYMERASE HOMOLOG"/>
    <property type="match status" value="1"/>
</dbReference>
<comment type="caution">
    <text evidence="4">The sequence shown here is derived from an EMBL/GenBank/DDBJ whole genome shotgun (WGS) entry which is preliminary data.</text>
</comment>
<keyword evidence="1" id="KW-0863">Zinc-finger</keyword>
<dbReference type="EMBL" id="BQNB010008745">
    <property type="protein sequence ID" value="GJS53702.1"/>
    <property type="molecule type" value="Genomic_DNA"/>
</dbReference>
<protein>
    <submittedName>
        <fullName evidence="4">Reverse transcriptase domain-containing protein</fullName>
    </submittedName>
</protein>
<evidence type="ECO:0000313" key="5">
    <source>
        <dbReference type="Proteomes" id="UP001151760"/>
    </source>
</evidence>
<keyword evidence="4" id="KW-0548">Nucleotidyltransferase</keyword>
<feature type="region of interest" description="Disordered" evidence="2">
    <location>
        <begin position="72"/>
        <end position="103"/>
    </location>
</feature>
<dbReference type="PANTHER" id="PTHR15503">
    <property type="entry name" value="LDOC1 RELATED"/>
    <property type="match status" value="1"/>
</dbReference>
<accession>A0ABQ4WLB3</accession>
<feature type="domain" description="CCHC-type" evidence="3">
    <location>
        <begin position="175"/>
        <end position="190"/>
    </location>
</feature>